<name>A0A147K9S6_9BACI</name>
<keyword evidence="4 5" id="KW-0472">Membrane</keyword>
<keyword evidence="3 5" id="KW-1133">Transmembrane helix</keyword>
<keyword evidence="7" id="KW-1185">Reference proteome</keyword>
<evidence type="ECO:0000256" key="3">
    <source>
        <dbReference type="ARBA" id="ARBA00022989"/>
    </source>
</evidence>
<comment type="subcellular location">
    <subcellularLocation>
        <location evidence="1">Membrane</location>
        <topology evidence="1">Multi-pass membrane protein</topology>
    </subcellularLocation>
</comment>
<dbReference type="OrthoDB" id="92887at2"/>
<evidence type="ECO:0000313" key="7">
    <source>
        <dbReference type="Proteomes" id="UP000074108"/>
    </source>
</evidence>
<organism evidence="6 7">
    <name type="scientific">Bacillus coahuilensis p1.1.43</name>
    <dbReference type="NCBI Taxonomy" id="1150625"/>
    <lineage>
        <taxon>Bacteria</taxon>
        <taxon>Bacillati</taxon>
        <taxon>Bacillota</taxon>
        <taxon>Bacilli</taxon>
        <taxon>Bacillales</taxon>
        <taxon>Bacillaceae</taxon>
        <taxon>Bacillus</taxon>
    </lineage>
</organism>
<dbReference type="PANTHER" id="PTHR33514:SF1">
    <property type="entry name" value="ABC TRANSPORTER PERMEASE"/>
    <property type="match status" value="1"/>
</dbReference>
<keyword evidence="2 5" id="KW-0812">Transmembrane</keyword>
<dbReference type="Pfam" id="PF02361">
    <property type="entry name" value="CbiQ"/>
    <property type="match status" value="1"/>
</dbReference>
<dbReference type="RefSeq" id="WP_059350812.1">
    <property type="nucleotide sequence ID" value="NZ_LDYG01000024.1"/>
</dbReference>
<proteinExistence type="predicted"/>
<feature type="transmembrane region" description="Helical" evidence="5">
    <location>
        <begin position="20"/>
        <end position="49"/>
    </location>
</feature>
<feature type="transmembrane region" description="Helical" evidence="5">
    <location>
        <begin position="228"/>
        <end position="250"/>
    </location>
</feature>
<dbReference type="Proteomes" id="UP000074108">
    <property type="component" value="Unassembled WGS sequence"/>
</dbReference>
<feature type="transmembrane region" description="Helical" evidence="5">
    <location>
        <begin position="100"/>
        <end position="122"/>
    </location>
</feature>
<evidence type="ECO:0000256" key="4">
    <source>
        <dbReference type="ARBA" id="ARBA00023136"/>
    </source>
</evidence>
<evidence type="ECO:0000256" key="2">
    <source>
        <dbReference type="ARBA" id="ARBA00022692"/>
    </source>
</evidence>
<dbReference type="PATRIC" id="fig|1150625.3.peg.1387"/>
<dbReference type="InterPro" id="IPR003339">
    <property type="entry name" value="ABC/ECF_trnsptr_transmembrane"/>
</dbReference>
<dbReference type="GO" id="GO:0005886">
    <property type="term" value="C:plasma membrane"/>
    <property type="evidence" value="ECO:0007669"/>
    <property type="project" value="UniProtKB-ARBA"/>
</dbReference>
<comment type="caution">
    <text evidence="6">The sequence shown here is derived from an EMBL/GenBank/DDBJ whole genome shotgun (WGS) entry which is preliminary data.</text>
</comment>
<evidence type="ECO:0000313" key="6">
    <source>
        <dbReference type="EMBL" id="KUP07195.1"/>
    </source>
</evidence>
<dbReference type="PANTHER" id="PTHR33514">
    <property type="entry name" value="PROTEIN ABCI12, CHLOROPLASTIC"/>
    <property type="match status" value="1"/>
</dbReference>
<gene>
    <name evidence="6" type="ORF">Q75_06630</name>
</gene>
<evidence type="ECO:0008006" key="8">
    <source>
        <dbReference type="Google" id="ProtNLM"/>
    </source>
</evidence>
<sequence length="259" mass="30226">METTRETWVHRVNPISKLGISVLLFVCLLFLHNPSILFYILILLLLNILLLSGQSIFRFSFFYYHFSLFLFQLARSMILFGQGENIWWQFGLIKISEESFYRGIHIGLRALSFALIGFFFILTTKPTRLFYSLMQSARLPYKVGYSLLSGVRLIPQLFNQFQQMRKAIIVRSGGSRVSAVEQMKLIMIPILAGNIRNAHRLAAAMEAKGFTEDKRTFYYSDDYSKRDVYYLLYAIFCFVIVSILSTYYPIFPIDNVMRL</sequence>
<dbReference type="EMBL" id="LDYG01000024">
    <property type="protein sequence ID" value="KUP07195.1"/>
    <property type="molecule type" value="Genomic_DNA"/>
</dbReference>
<dbReference type="AlphaFoldDB" id="A0A147K9S6"/>
<dbReference type="CDD" id="cd16914">
    <property type="entry name" value="EcfT"/>
    <property type="match status" value="1"/>
</dbReference>
<accession>A0A147K9S6</accession>
<feature type="transmembrane region" description="Helical" evidence="5">
    <location>
        <begin position="61"/>
        <end position="80"/>
    </location>
</feature>
<evidence type="ECO:0000256" key="5">
    <source>
        <dbReference type="SAM" id="Phobius"/>
    </source>
</evidence>
<evidence type="ECO:0000256" key="1">
    <source>
        <dbReference type="ARBA" id="ARBA00004141"/>
    </source>
</evidence>
<dbReference type="STRING" id="1150625.Q75_06630"/>
<reference evidence="6 7" key="1">
    <citation type="journal article" date="2016" name="Front. Microbiol.">
        <title>Microevolution Analysis of Bacillus coahuilensis Unveils Differences in Phosphorus Acquisition Strategies and Their Regulation.</title>
        <authorList>
            <person name="Gomez-Lunar Z."/>
            <person name="Hernandez-Gonzalez I."/>
            <person name="Rodriguez-Torres M.D."/>
            <person name="Souza V."/>
            <person name="Olmedo-Alvarez G."/>
        </authorList>
    </citation>
    <scope>NUCLEOTIDE SEQUENCE [LARGE SCALE GENOMIC DNA]</scope>
    <source>
        <strain evidence="7">p1.1.43</strain>
    </source>
</reference>
<protein>
    <recommendedName>
        <fullName evidence="8">Cobalt transporter</fullName>
    </recommendedName>
</protein>